<name>A0A2T1ED34_9CYAN</name>
<evidence type="ECO:0000259" key="8">
    <source>
        <dbReference type="Pfam" id="PF01773"/>
    </source>
</evidence>
<sequence>MMPWLNLLSLVGMVCLCGIAWLGSENRRLVPWRVIFWGIGLQLILGLFVFLVPATRALIVVLSDGVNAVLDVAEAGARFIFGTVLVPEPSQVPGPVLAGRWIARAITPPYVPVPGDRLSPDNINVGYVFAFRALPSVIFFSALLSLCYALGLIQPIVNLFARLFRRTMNLSGAEALSGAANIFVGIEATLVVRPYLATMTRSELCAILASCFGSIASTVLALYAGFLRPVFPNITGHLVSASFMAIPACFVMSKLLVPETQVPQTLGKVVEEEAGTETTGETDAPTATHLSPMESLVIGAMDGAKLAIGIAALLIAVLGIVALVNLFFANLASLALSSNGLIRAIGTVFKVITLQNIVGALFLPLTFLTGVSLNWQELWQASQLIGRRLLDTEVPAYFQLATLASEGKISNRALLIVSYALCGFAHIPSVGIFVGGLVGLVPSRRKDITEVGWKALWAATLATLMIGCVAGLFDTDNPGILGR</sequence>
<dbReference type="Pfam" id="PF01773">
    <property type="entry name" value="Nucleos_tra2_N"/>
    <property type="match status" value="1"/>
</dbReference>
<keyword evidence="12" id="KW-1185">Reference proteome</keyword>
<dbReference type="PANTHER" id="PTHR10590:SF4">
    <property type="entry name" value="SOLUTE CARRIER FAMILY 28 MEMBER 3"/>
    <property type="match status" value="1"/>
</dbReference>
<feature type="transmembrane region" description="Helical" evidence="7">
    <location>
        <begin position="34"/>
        <end position="54"/>
    </location>
</feature>
<proteinExistence type="inferred from homology"/>
<feature type="transmembrane region" description="Helical" evidence="7">
    <location>
        <begin position="416"/>
        <end position="441"/>
    </location>
</feature>
<dbReference type="PANTHER" id="PTHR10590">
    <property type="entry name" value="SODIUM/NUCLEOSIDE COTRANSPORTER"/>
    <property type="match status" value="1"/>
</dbReference>
<evidence type="ECO:0000259" key="10">
    <source>
        <dbReference type="Pfam" id="PF07670"/>
    </source>
</evidence>
<feature type="domain" description="Nucleoside transporter/FeoB GTPase Gate" evidence="10">
    <location>
        <begin position="130"/>
        <end position="227"/>
    </location>
</feature>
<evidence type="ECO:0000256" key="3">
    <source>
        <dbReference type="ARBA" id="ARBA00022475"/>
    </source>
</evidence>
<dbReference type="GO" id="GO:0005337">
    <property type="term" value="F:nucleoside transmembrane transporter activity"/>
    <property type="evidence" value="ECO:0007669"/>
    <property type="project" value="InterPro"/>
</dbReference>
<feature type="transmembrane region" description="Helical" evidence="7">
    <location>
        <begin position="453"/>
        <end position="473"/>
    </location>
</feature>
<evidence type="ECO:0000256" key="2">
    <source>
        <dbReference type="ARBA" id="ARBA00009033"/>
    </source>
</evidence>
<keyword evidence="4 7" id="KW-0812">Transmembrane</keyword>
<evidence type="ECO:0000256" key="7">
    <source>
        <dbReference type="SAM" id="Phobius"/>
    </source>
</evidence>
<dbReference type="AlphaFoldDB" id="A0A2T1ED34"/>
<gene>
    <name evidence="11" type="ORF">C7B82_08320</name>
</gene>
<protein>
    <submittedName>
        <fullName evidence="11">Nucleoside:proton symporter</fullName>
    </submittedName>
</protein>
<reference evidence="12" key="1">
    <citation type="submission" date="2018-02" db="EMBL/GenBank/DDBJ databases">
        <authorList>
            <person name="Moore K."/>
            <person name="Momper L."/>
        </authorList>
    </citation>
    <scope>NUCLEOTIDE SEQUENCE [LARGE SCALE GENOMIC DNA]</scope>
    <source>
        <strain evidence="12">ULC18</strain>
    </source>
</reference>
<dbReference type="Pfam" id="PF07662">
    <property type="entry name" value="Nucleos_tra2_C"/>
    <property type="match status" value="1"/>
</dbReference>
<evidence type="ECO:0000259" key="9">
    <source>
        <dbReference type="Pfam" id="PF07662"/>
    </source>
</evidence>
<keyword evidence="6 7" id="KW-0472">Membrane</keyword>
<feature type="transmembrane region" description="Helical" evidence="7">
    <location>
        <begin position="204"/>
        <end position="226"/>
    </location>
</feature>
<dbReference type="InterPro" id="IPR008276">
    <property type="entry name" value="C_nuclsd_transpt"/>
</dbReference>
<dbReference type="Proteomes" id="UP000239576">
    <property type="component" value="Unassembled WGS sequence"/>
</dbReference>
<dbReference type="GO" id="GO:0015293">
    <property type="term" value="F:symporter activity"/>
    <property type="evidence" value="ECO:0007669"/>
    <property type="project" value="TreeGrafter"/>
</dbReference>
<evidence type="ECO:0000256" key="1">
    <source>
        <dbReference type="ARBA" id="ARBA00004651"/>
    </source>
</evidence>
<feature type="transmembrane region" description="Helical" evidence="7">
    <location>
        <begin position="173"/>
        <end position="192"/>
    </location>
</feature>
<dbReference type="InterPro" id="IPR011642">
    <property type="entry name" value="Gate_dom"/>
</dbReference>
<accession>A0A2T1ED34</accession>
<evidence type="ECO:0000256" key="4">
    <source>
        <dbReference type="ARBA" id="ARBA00022692"/>
    </source>
</evidence>
<comment type="caution">
    <text evidence="11">The sequence shown here is derived from an EMBL/GenBank/DDBJ whole genome shotgun (WGS) entry which is preliminary data.</text>
</comment>
<feature type="domain" description="Concentrative nucleoside transporter C-terminal" evidence="9">
    <location>
        <begin position="237"/>
        <end position="471"/>
    </location>
</feature>
<dbReference type="InterPro" id="IPR002668">
    <property type="entry name" value="CNT_N_dom"/>
</dbReference>
<feature type="transmembrane region" description="Helical" evidence="7">
    <location>
        <begin position="137"/>
        <end position="161"/>
    </location>
</feature>
<dbReference type="InterPro" id="IPR011657">
    <property type="entry name" value="CNT_C_dom"/>
</dbReference>
<feature type="transmembrane region" description="Helical" evidence="7">
    <location>
        <begin position="306"/>
        <end position="328"/>
    </location>
</feature>
<dbReference type="EMBL" id="PVWK01000049">
    <property type="protein sequence ID" value="PSB30666.1"/>
    <property type="molecule type" value="Genomic_DNA"/>
</dbReference>
<evidence type="ECO:0000313" key="11">
    <source>
        <dbReference type="EMBL" id="PSB30666.1"/>
    </source>
</evidence>
<evidence type="ECO:0000313" key="12">
    <source>
        <dbReference type="Proteomes" id="UP000239576"/>
    </source>
</evidence>
<evidence type="ECO:0000256" key="6">
    <source>
        <dbReference type="ARBA" id="ARBA00023136"/>
    </source>
</evidence>
<reference evidence="11 12" key="2">
    <citation type="submission" date="2018-03" db="EMBL/GenBank/DDBJ databases">
        <title>The ancient ancestry and fast evolution of plastids.</title>
        <authorList>
            <person name="Moore K.R."/>
            <person name="Magnabosco C."/>
            <person name="Momper L."/>
            <person name="Gold D.A."/>
            <person name="Bosak T."/>
            <person name="Fournier G.P."/>
        </authorList>
    </citation>
    <scope>NUCLEOTIDE SEQUENCE [LARGE SCALE GENOMIC DNA]</scope>
    <source>
        <strain evidence="11 12">ULC18</strain>
    </source>
</reference>
<comment type="subcellular location">
    <subcellularLocation>
        <location evidence="1">Cell membrane</location>
        <topology evidence="1">Multi-pass membrane protein</topology>
    </subcellularLocation>
</comment>
<evidence type="ECO:0000256" key="5">
    <source>
        <dbReference type="ARBA" id="ARBA00022989"/>
    </source>
</evidence>
<organism evidence="11 12">
    <name type="scientific">Stenomitos frigidus ULC18</name>
    <dbReference type="NCBI Taxonomy" id="2107698"/>
    <lineage>
        <taxon>Bacteria</taxon>
        <taxon>Bacillati</taxon>
        <taxon>Cyanobacteriota</taxon>
        <taxon>Cyanophyceae</taxon>
        <taxon>Leptolyngbyales</taxon>
        <taxon>Leptolyngbyaceae</taxon>
        <taxon>Stenomitos</taxon>
    </lineage>
</organism>
<dbReference type="Pfam" id="PF07670">
    <property type="entry name" value="Gate"/>
    <property type="match status" value="1"/>
</dbReference>
<dbReference type="OrthoDB" id="9766455at2"/>
<keyword evidence="5 7" id="KW-1133">Transmembrane helix</keyword>
<keyword evidence="3" id="KW-1003">Cell membrane</keyword>
<dbReference type="GO" id="GO:0005886">
    <property type="term" value="C:plasma membrane"/>
    <property type="evidence" value="ECO:0007669"/>
    <property type="project" value="UniProtKB-SubCell"/>
</dbReference>
<feature type="transmembrane region" description="Helical" evidence="7">
    <location>
        <begin position="340"/>
        <end position="363"/>
    </location>
</feature>
<comment type="similarity">
    <text evidence="2">Belongs to the concentrative nucleoside transporter (CNT) (TC 2.A.41) family.</text>
</comment>
<feature type="transmembrane region" description="Helical" evidence="7">
    <location>
        <begin position="6"/>
        <end position="22"/>
    </location>
</feature>
<feature type="domain" description="Concentrative nucleoside transporter N-terminal" evidence="8">
    <location>
        <begin position="11"/>
        <end position="83"/>
    </location>
</feature>